<dbReference type="PANTHER" id="PTHR32448">
    <property type="entry name" value="OS08G0158400 PROTEIN"/>
    <property type="match status" value="1"/>
</dbReference>
<dbReference type="Gene3D" id="3.30.43.10">
    <property type="entry name" value="Uridine Diphospho-n-acetylenolpyruvylglucosamine Reductase, domain 2"/>
    <property type="match status" value="1"/>
</dbReference>
<evidence type="ECO:0000256" key="5">
    <source>
        <dbReference type="ARBA" id="ARBA00022827"/>
    </source>
</evidence>
<evidence type="ECO:0000256" key="2">
    <source>
        <dbReference type="ARBA" id="ARBA00005466"/>
    </source>
</evidence>
<dbReference type="Gene3D" id="3.40.462.20">
    <property type="match status" value="1"/>
</dbReference>
<dbReference type="InterPro" id="IPR036318">
    <property type="entry name" value="FAD-bd_PCMH-like_sf"/>
</dbReference>
<dbReference type="KEGG" id="cmos:111464766"/>
<evidence type="ECO:0000256" key="1">
    <source>
        <dbReference type="ARBA" id="ARBA00001974"/>
    </source>
</evidence>
<reference evidence="10" key="1">
    <citation type="submission" date="2025-08" db="UniProtKB">
        <authorList>
            <consortium name="RefSeq"/>
        </authorList>
    </citation>
    <scope>IDENTIFICATION</scope>
    <source>
        <tissue evidence="10">Young leaves</tissue>
    </source>
</reference>
<dbReference type="InterPro" id="IPR016169">
    <property type="entry name" value="FAD-bd_PCMH_sub2"/>
</dbReference>
<keyword evidence="5" id="KW-0274">FAD</keyword>
<keyword evidence="9" id="KW-1185">Reference proteome</keyword>
<dbReference type="Pfam" id="PF08031">
    <property type="entry name" value="BBE"/>
    <property type="match status" value="1"/>
</dbReference>
<dbReference type="RefSeq" id="XP_022964765.1">
    <property type="nucleotide sequence ID" value="XM_023108997.1"/>
</dbReference>
<proteinExistence type="inferred from homology"/>
<dbReference type="InterPro" id="IPR012951">
    <property type="entry name" value="BBE"/>
</dbReference>
<comment type="similarity">
    <text evidence="2">Belongs to the oxygen-dependent FAD-linked oxidoreductase family.</text>
</comment>
<dbReference type="PROSITE" id="PS51387">
    <property type="entry name" value="FAD_PCMH"/>
    <property type="match status" value="1"/>
</dbReference>
<feature type="signal peptide" evidence="7">
    <location>
        <begin position="1"/>
        <end position="24"/>
    </location>
</feature>
<protein>
    <submittedName>
        <fullName evidence="10">Berberine bridge enzyme-like 26</fullName>
    </submittedName>
</protein>
<dbReference type="InterPro" id="IPR016167">
    <property type="entry name" value="FAD-bd_PCMH_sub1"/>
</dbReference>
<dbReference type="InterPro" id="IPR006094">
    <property type="entry name" value="Oxid_FAD_bind_N"/>
</dbReference>
<organism evidence="9 10">
    <name type="scientific">Cucurbita moschata</name>
    <name type="common">Winter crookneck squash</name>
    <name type="synonym">Cucurbita pepo var. moschata</name>
    <dbReference type="NCBI Taxonomy" id="3662"/>
    <lineage>
        <taxon>Eukaryota</taxon>
        <taxon>Viridiplantae</taxon>
        <taxon>Streptophyta</taxon>
        <taxon>Embryophyta</taxon>
        <taxon>Tracheophyta</taxon>
        <taxon>Spermatophyta</taxon>
        <taxon>Magnoliopsida</taxon>
        <taxon>eudicotyledons</taxon>
        <taxon>Gunneridae</taxon>
        <taxon>Pentapetalae</taxon>
        <taxon>rosids</taxon>
        <taxon>fabids</taxon>
        <taxon>Cucurbitales</taxon>
        <taxon>Cucurbitaceae</taxon>
        <taxon>Cucurbiteae</taxon>
        <taxon>Cucurbita</taxon>
    </lineage>
</organism>
<evidence type="ECO:0000313" key="9">
    <source>
        <dbReference type="Proteomes" id="UP000504609"/>
    </source>
</evidence>
<accession>A0A6J1HLR7</accession>
<dbReference type="GeneID" id="111464766"/>
<evidence type="ECO:0000256" key="6">
    <source>
        <dbReference type="ARBA" id="ARBA00023180"/>
    </source>
</evidence>
<feature type="chain" id="PRO_5026933156" evidence="7">
    <location>
        <begin position="25"/>
        <end position="555"/>
    </location>
</feature>
<keyword evidence="6" id="KW-0325">Glycoprotein</keyword>
<evidence type="ECO:0000259" key="8">
    <source>
        <dbReference type="PROSITE" id="PS51387"/>
    </source>
</evidence>
<feature type="domain" description="FAD-binding PCMH-type" evidence="8">
    <location>
        <begin position="69"/>
        <end position="244"/>
    </location>
</feature>
<evidence type="ECO:0000256" key="4">
    <source>
        <dbReference type="ARBA" id="ARBA00022729"/>
    </source>
</evidence>
<evidence type="ECO:0000256" key="7">
    <source>
        <dbReference type="SAM" id="SignalP"/>
    </source>
</evidence>
<dbReference type="Proteomes" id="UP000504609">
    <property type="component" value="Unplaced"/>
</dbReference>
<dbReference type="GO" id="GO:0016491">
    <property type="term" value="F:oxidoreductase activity"/>
    <property type="evidence" value="ECO:0007669"/>
    <property type="project" value="InterPro"/>
</dbReference>
<gene>
    <name evidence="10" type="primary">LOC111464766</name>
</gene>
<keyword evidence="4 7" id="KW-0732">Signal</keyword>
<sequence length="555" mass="61183">MDNIINYLNLVTLLLFFAISDSFGGNLDDFLRCVSNDDSNPILINTPSSSTYSSVLNFTVRNLRFSGPDTPKPFAIINPSQASHVQGGVICAKNHGVHIRVRSGGHDFEGLSYVAHGVPFVLIDMAKLNSVSVDTDDNTAWVESGASMGELYYKLGLETSGFGFPGGVQPNVGVGGFLSGGGYGLMVRKYGLAVDNVVDAQVVDANGRLVDRDSMGEDLFWAIRGGGGGSFGIVVAWKLKLVPVPSIVTSFTAFRIWDQNSTNLVHKWQLVAPEIDERLFIGAMVTAANSGEGGGRIMGVFLYSLFLGRAEEVISIMENNFPEVGLRMEDCVESNWVESMAYPASGFVTAKDMNFLLDRTPLTNGRYKTKSDYATEPISQTALHGIWERFNAKGIQTVQLVLIPYGGKMNKFSETDTPSPHRARYPIKIAYYVTWDTLEGDSRHLEWTRELYDYMTPFVSKSPKAAYVNYRDLDIGRNNEEGIPTSYEEAGVWGLKYFGDNFERLVEVKTKVDPYNLFRHEQSIPPVAAQVKISSGNDVACDKMEYLPNLIGLAM</sequence>
<evidence type="ECO:0000256" key="3">
    <source>
        <dbReference type="ARBA" id="ARBA00022630"/>
    </source>
</evidence>
<comment type="cofactor">
    <cofactor evidence="1">
        <name>FAD</name>
        <dbReference type="ChEBI" id="CHEBI:57692"/>
    </cofactor>
</comment>
<dbReference type="AlphaFoldDB" id="A0A6J1HLR7"/>
<evidence type="ECO:0000313" key="10">
    <source>
        <dbReference type="RefSeq" id="XP_022964765.1"/>
    </source>
</evidence>
<dbReference type="Pfam" id="PF01565">
    <property type="entry name" value="FAD_binding_4"/>
    <property type="match status" value="1"/>
</dbReference>
<dbReference type="GO" id="GO:0071949">
    <property type="term" value="F:FAD binding"/>
    <property type="evidence" value="ECO:0007669"/>
    <property type="project" value="InterPro"/>
</dbReference>
<dbReference type="InterPro" id="IPR016166">
    <property type="entry name" value="FAD-bd_PCMH"/>
</dbReference>
<dbReference type="Gene3D" id="3.30.465.10">
    <property type="match status" value="1"/>
</dbReference>
<keyword evidence="3" id="KW-0285">Flavoprotein</keyword>
<dbReference type="SUPFAM" id="SSF56176">
    <property type="entry name" value="FAD-binding/transporter-associated domain-like"/>
    <property type="match status" value="1"/>
</dbReference>
<name>A0A6J1HLR7_CUCMO</name>